<feature type="compositionally biased region" description="Low complexity" evidence="1">
    <location>
        <begin position="95"/>
        <end position="106"/>
    </location>
</feature>
<reference evidence="2 3" key="1">
    <citation type="submission" date="2019-04" db="EMBL/GenBank/DDBJ databases">
        <title>Comparative genomics and transcriptomics to analyze fruiting body development in filamentous ascomycetes.</title>
        <authorList>
            <consortium name="DOE Joint Genome Institute"/>
            <person name="Lutkenhaus R."/>
            <person name="Traeger S."/>
            <person name="Breuer J."/>
            <person name="Kuo A."/>
            <person name="Lipzen A."/>
            <person name="Pangilinan J."/>
            <person name="Dilworth D."/>
            <person name="Sandor L."/>
            <person name="Poggeler S."/>
            <person name="Barry K."/>
            <person name="Grigoriev I.V."/>
            <person name="Nowrousian M."/>
        </authorList>
    </citation>
    <scope>NUCLEOTIDE SEQUENCE [LARGE SCALE GENOMIC DNA]</scope>
    <source>
        <strain evidence="2 3">CBS 389.68</strain>
    </source>
</reference>
<keyword evidence="3" id="KW-1185">Reference proteome</keyword>
<organism evidence="2 3">
    <name type="scientific">Ascodesmis nigricans</name>
    <dbReference type="NCBI Taxonomy" id="341454"/>
    <lineage>
        <taxon>Eukaryota</taxon>
        <taxon>Fungi</taxon>
        <taxon>Dikarya</taxon>
        <taxon>Ascomycota</taxon>
        <taxon>Pezizomycotina</taxon>
        <taxon>Pezizomycetes</taxon>
        <taxon>Pezizales</taxon>
        <taxon>Ascodesmidaceae</taxon>
        <taxon>Ascodesmis</taxon>
    </lineage>
</organism>
<proteinExistence type="predicted"/>
<sequence>MDDDSATALPADTIHVKIESSSLDWFSYPGSKVFDSEILPADTICVRILKPDADIKPPIPPTQSAPKGKRNTGSGCGSRKATSTARSKSNNASSTPGTTFTGNNGTRAPPKKRRKTEKSETMPRAKAPARKRAPMTAKAPARKWGKRRCRGGTGREDERRWLVGWLV</sequence>
<dbReference type="AlphaFoldDB" id="A0A4S2MK60"/>
<evidence type="ECO:0000256" key="1">
    <source>
        <dbReference type="SAM" id="MobiDB-lite"/>
    </source>
</evidence>
<protein>
    <submittedName>
        <fullName evidence="2">Uncharacterized protein</fullName>
    </submittedName>
</protein>
<name>A0A4S2MK60_9PEZI</name>
<dbReference type="InParanoid" id="A0A4S2MK60"/>
<dbReference type="Proteomes" id="UP000298138">
    <property type="component" value="Unassembled WGS sequence"/>
</dbReference>
<accession>A0A4S2MK60</accession>
<feature type="compositionally biased region" description="Polar residues" evidence="1">
    <location>
        <begin position="80"/>
        <end position="94"/>
    </location>
</feature>
<dbReference type="EMBL" id="ML220155">
    <property type="protein sequence ID" value="TGZ77330.1"/>
    <property type="molecule type" value="Genomic_DNA"/>
</dbReference>
<evidence type="ECO:0000313" key="2">
    <source>
        <dbReference type="EMBL" id="TGZ77330.1"/>
    </source>
</evidence>
<feature type="region of interest" description="Disordered" evidence="1">
    <location>
        <begin position="51"/>
        <end position="155"/>
    </location>
</feature>
<feature type="compositionally biased region" description="Basic residues" evidence="1">
    <location>
        <begin position="140"/>
        <end position="150"/>
    </location>
</feature>
<evidence type="ECO:0000313" key="3">
    <source>
        <dbReference type="Proteomes" id="UP000298138"/>
    </source>
</evidence>
<gene>
    <name evidence="2" type="ORF">EX30DRAFT_344226</name>
</gene>